<dbReference type="Pfam" id="PF13589">
    <property type="entry name" value="HATPase_c_3"/>
    <property type="match status" value="1"/>
</dbReference>
<dbReference type="GO" id="GO:0005524">
    <property type="term" value="F:ATP binding"/>
    <property type="evidence" value="ECO:0007669"/>
    <property type="project" value="InterPro"/>
</dbReference>
<evidence type="ECO:0000256" key="5">
    <source>
        <dbReference type="ARBA" id="ARBA00023242"/>
    </source>
</evidence>
<reference evidence="8" key="1">
    <citation type="submission" date="2021-02" db="EMBL/GenBank/DDBJ databases">
        <authorList>
            <person name="Nowell W R."/>
        </authorList>
    </citation>
    <scope>NUCLEOTIDE SEQUENCE</scope>
</reference>
<feature type="domain" description="DNA mismatch repair protein S5" evidence="7">
    <location>
        <begin position="634"/>
        <end position="761"/>
    </location>
</feature>
<proteinExistence type="inferred from homology"/>
<dbReference type="FunFam" id="3.30.565.10:FF:000003">
    <property type="entry name" value="DNA mismatch repair endonuclease MutL"/>
    <property type="match status" value="1"/>
</dbReference>
<comment type="similarity">
    <text evidence="2">Belongs to the DNA mismatch repair MutL/HexB family.</text>
</comment>
<dbReference type="Pfam" id="PF16413">
    <property type="entry name" value="Mlh1_C"/>
    <property type="match status" value="1"/>
</dbReference>
<dbReference type="GO" id="GO:0140664">
    <property type="term" value="F:ATP-dependent DNA damage sensor activity"/>
    <property type="evidence" value="ECO:0007669"/>
    <property type="project" value="InterPro"/>
</dbReference>
<dbReference type="NCBIfam" id="TIGR00585">
    <property type="entry name" value="mutl"/>
    <property type="match status" value="1"/>
</dbReference>
<protein>
    <recommendedName>
        <fullName evidence="7">DNA mismatch repair protein S5 domain-containing protein</fullName>
    </recommendedName>
</protein>
<comment type="caution">
    <text evidence="8">The sequence shown here is derived from an EMBL/GenBank/DDBJ whole genome shotgun (WGS) entry which is preliminary data.</text>
</comment>
<dbReference type="GO" id="GO:0006298">
    <property type="term" value="P:mismatch repair"/>
    <property type="evidence" value="ECO:0007669"/>
    <property type="project" value="InterPro"/>
</dbReference>
<dbReference type="InterPro" id="IPR014762">
    <property type="entry name" value="DNA_mismatch_repair_CS"/>
</dbReference>
<dbReference type="InterPro" id="IPR032189">
    <property type="entry name" value="Mlh1_C"/>
</dbReference>
<dbReference type="SUPFAM" id="SSF55874">
    <property type="entry name" value="ATPase domain of HSP90 chaperone/DNA topoisomerase II/histidine kinase"/>
    <property type="match status" value="1"/>
</dbReference>
<dbReference type="SMART" id="SM01340">
    <property type="entry name" value="DNA_mis_repair"/>
    <property type="match status" value="1"/>
</dbReference>
<dbReference type="PANTHER" id="PTHR10073">
    <property type="entry name" value="DNA MISMATCH REPAIR PROTEIN MLH, PMS, MUTL"/>
    <property type="match status" value="1"/>
</dbReference>
<comment type="subcellular location">
    <subcellularLocation>
        <location evidence="1">Nucleus</location>
    </subcellularLocation>
</comment>
<dbReference type="CDD" id="cd16926">
    <property type="entry name" value="HATPase_MutL-MLH-PMS-like"/>
    <property type="match status" value="1"/>
</dbReference>
<evidence type="ECO:0000313" key="8">
    <source>
        <dbReference type="EMBL" id="CAF1121554.1"/>
    </source>
</evidence>
<keyword evidence="5" id="KW-0539">Nucleus</keyword>
<dbReference type="InterPro" id="IPR020568">
    <property type="entry name" value="Ribosomal_Su5_D2-typ_SF"/>
</dbReference>
<dbReference type="GO" id="GO:0016887">
    <property type="term" value="F:ATP hydrolysis activity"/>
    <property type="evidence" value="ECO:0007669"/>
    <property type="project" value="InterPro"/>
</dbReference>
<accession>A0A814QJP2</accession>
<name>A0A814QJP2_9BILA</name>
<dbReference type="AlphaFoldDB" id="A0A814QJP2"/>
<organism evidence="8 9">
    <name type="scientific">Adineta steineri</name>
    <dbReference type="NCBI Taxonomy" id="433720"/>
    <lineage>
        <taxon>Eukaryota</taxon>
        <taxon>Metazoa</taxon>
        <taxon>Spiralia</taxon>
        <taxon>Gnathifera</taxon>
        <taxon>Rotifera</taxon>
        <taxon>Eurotatoria</taxon>
        <taxon>Bdelloidea</taxon>
        <taxon>Adinetida</taxon>
        <taxon>Adinetidae</taxon>
        <taxon>Adineta</taxon>
    </lineage>
</organism>
<dbReference type="PANTHER" id="PTHR10073:SF12">
    <property type="entry name" value="DNA MISMATCH REPAIR PROTEIN MLH1"/>
    <property type="match status" value="1"/>
</dbReference>
<dbReference type="InterPro" id="IPR014721">
    <property type="entry name" value="Ribsml_uS5_D2-typ_fold_subgr"/>
</dbReference>
<dbReference type="EMBL" id="CAJNOG010000256">
    <property type="protein sequence ID" value="CAF1121554.1"/>
    <property type="molecule type" value="Genomic_DNA"/>
</dbReference>
<dbReference type="Gene3D" id="3.30.230.10">
    <property type="match status" value="1"/>
</dbReference>
<evidence type="ECO:0000256" key="6">
    <source>
        <dbReference type="SAM" id="MobiDB-lite"/>
    </source>
</evidence>
<gene>
    <name evidence="8" type="ORF">JYZ213_LOCUS22509</name>
</gene>
<dbReference type="InterPro" id="IPR002099">
    <property type="entry name" value="MutL/Mlh/PMS"/>
</dbReference>
<dbReference type="InterPro" id="IPR036890">
    <property type="entry name" value="HATPase_C_sf"/>
</dbReference>
<keyword evidence="3" id="KW-0227">DNA damage</keyword>
<evidence type="ECO:0000256" key="2">
    <source>
        <dbReference type="ARBA" id="ARBA00006082"/>
    </source>
</evidence>
<dbReference type="InterPro" id="IPR013507">
    <property type="entry name" value="DNA_mismatch_S5_2-like"/>
</dbReference>
<feature type="region of interest" description="Disordered" evidence="6">
    <location>
        <begin position="778"/>
        <end position="847"/>
    </location>
</feature>
<evidence type="ECO:0000256" key="4">
    <source>
        <dbReference type="ARBA" id="ARBA00023204"/>
    </source>
</evidence>
<dbReference type="GO" id="GO:0032389">
    <property type="term" value="C:MutLalpha complex"/>
    <property type="evidence" value="ECO:0007669"/>
    <property type="project" value="TreeGrafter"/>
</dbReference>
<evidence type="ECO:0000259" key="7">
    <source>
        <dbReference type="SMART" id="SM01340"/>
    </source>
</evidence>
<evidence type="ECO:0000313" key="9">
    <source>
        <dbReference type="Proteomes" id="UP000663845"/>
    </source>
</evidence>
<dbReference type="SUPFAM" id="SSF54211">
    <property type="entry name" value="Ribosomal protein S5 domain 2-like"/>
    <property type="match status" value="1"/>
</dbReference>
<dbReference type="Gene3D" id="3.30.565.10">
    <property type="entry name" value="Histidine kinase-like ATPase, C-terminal domain"/>
    <property type="match status" value="1"/>
</dbReference>
<dbReference type="Pfam" id="PF01119">
    <property type="entry name" value="DNA_mis_repair"/>
    <property type="match status" value="1"/>
</dbReference>
<sequence length="1103" mass="127509">MCSSDEILSCLDDPQRLADQLKENYQSSLPDSIFIHISKHFLSQPISIEGLAVQRNLYGRSRSTLLEQCELDLLLMNIKECINSNSEHLIKPFLQYLHNINRLLPNNFRDIAYLCVLILLPYNHQNINSCILCAYLEMNTFDNTRFDLIINGLYENEDEEEDNPWIDQLKTKLIEKDNQWLRKYYLEQIYTKEFLHAIDTYDMENILNIQAIKQDFKEEHPSKIEKIDLTQISSLDDLHSKLSSYIINDIPKQSINKSSLYHLFSSITNYPYDIHLLFTCSLISIIKSDNYSLSDLQLFRRLVHLINNYYINQQDLLDDNRYRLLTVFLVSKLICEVHRRRSKSEHEWYCLYRDVPKQYPLPTSDLFADLLCLLAALSYNHIDCQNQVRQVSGTIEAILSMTQIDLNQPKAQACVAWMNKKIQKLDETVVNRIAAGEIVVRPCAAIKELVENCLDAGAHTIQIHVKQGGLKSIEIRDDGCGISKVDLPLVCERFATSKLKNFDDLYHLNTYGFRGEALASLSYAGHVKIISKIAESQCAYICEYEDGKIRPSTSIKPCAGTNGTLIIIEDLFYNNPIRLKMIKSPSEEYTRMVDCVMKMALRNIHVSFSLKRDSQIEPDVHTNGKEATTILHNMKMLYGADMVKDMYETMINLDDTPYKFQCKACFTGTQYSSSSKSSSNSMTFILFINGRLVDCQPLKKSIQQMYAVLINKQTSPFVYLDLIMDPTTLDVNIHPSKNEIRFLHADPIIVAIVQAIEQIIVAKSAKQTTTTTQLTFHMTPTSMTLVPPTPKDSTETDPKPKKTSLNTTVSNEKKANPSSDPSRTVRTSSRDQKLDKHRYHNTSISIPKKSSIPTSMISPLASIVFPRQIKLTSIELLRQSVEEECDTDLLNIIRNFVYVGTIDGQSSLIQHDTQLYLIHTRHLSQELFYQLCLYHFGNMGTIRLEPEPPAIDELIRLETDNEEIIEYVIDLLKERHEMLEDYFSLRISSTDPIRLETLPILLDTYVPNLDYLPQYLLRLSKEVNWTDERECFRTFADELSKFYSYRMHIYSEEDGDTEEKQHWAIEHLLYHAFKTMLVPSKHLRQAFVKLTEVQQLYKVFERC</sequence>
<evidence type="ECO:0000256" key="1">
    <source>
        <dbReference type="ARBA" id="ARBA00004123"/>
    </source>
</evidence>
<evidence type="ECO:0000256" key="3">
    <source>
        <dbReference type="ARBA" id="ARBA00022763"/>
    </source>
</evidence>
<dbReference type="InterPro" id="IPR038973">
    <property type="entry name" value="MutL/Mlh/Pms-like"/>
</dbReference>
<dbReference type="Proteomes" id="UP000663845">
    <property type="component" value="Unassembled WGS sequence"/>
</dbReference>
<dbReference type="PROSITE" id="PS00058">
    <property type="entry name" value="DNA_MISMATCH_REPAIR_1"/>
    <property type="match status" value="1"/>
</dbReference>
<keyword evidence="4" id="KW-0234">DNA repair</keyword>
<dbReference type="GO" id="GO:0030983">
    <property type="term" value="F:mismatched DNA binding"/>
    <property type="evidence" value="ECO:0007669"/>
    <property type="project" value="InterPro"/>
</dbReference>
<feature type="compositionally biased region" description="Polar residues" evidence="6">
    <location>
        <begin position="803"/>
        <end position="827"/>
    </location>
</feature>